<evidence type="ECO:0008006" key="6">
    <source>
        <dbReference type="Google" id="ProtNLM"/>
    </source>
</evidence>
<evidence type="ECO:0000256" key="3">
    <source>
        <dbReference type="SAM" id="SignalP"/>
    </source>
</evidence>
<evidence type="ECO:0000256" key="1">
    <source>
        <dbReference type="SAM" id="MobiDB-lite"/>
    </source>
</evidence>
<evidence type="ECO:0000256" key="2">
    <source>
        <dbReference type="SAM" id="Phobius"/>
    </source>
</evidence>
<keyword evidence="5" id="KW-1185">Reference proteome</keyword>
<feature type="signal peptide" evidence="3">
    <location>
        <begin position="1"/>
        <end position="20"/>
    </location>
</feature>
<feature type="compositionally biased region" description="Polar residues" evidence="1">
    <location>
        <begin position="194"/>
        <end position="206"/>
    </location>
</feature>
<keyword evidence="3" id="KW-0732">Signal</keyword>
<sequence length="215" mass="23137">MILSILLSLLLISNSIYLSGINVFAATSNCNTNTVNDPCVQANSSLKPCNFSIPKIPATQTSVEFLVSKANAAPCACNQAVYNVLAECAQCMTTSTLNVHIRCLAQYKDDCTSFGTTFNANAAVPPGICETSSSGSGSNLILIIVFVTIAIVAVAVVASFVIYQLCKRKRQRNQNAAAAFNEVVLPQSHHTDYRYSNPQSNYGYSSSPPPRYNYN</sequence>
<dbReference type="Proteomes" id="UP000266673">
    <property type="component" value="Unassembled WGS sequence"/>
</dbReference>
<reference evidence="4 5" key="1">
    <citation type="submission" date="2018-06" db="EMBL/GenBank/DDBJ databases">
        <title>Comparative genomics reveals the genomic features of Rhizophagus irregularis, R. cerebriforme, R. diaphanum and Gigaspora rosea, and their symbiotic lifestyle signature.</title>
        <authorList>
            <person name="Morin E."/>
            <person name="San Clemente H."/>
            <person name="Chen E.C.H."/>
            <person name="De La Providencia I."/>
            <person name="Hainaut M."/>
            <person name="Kuo A."/>
            <person name="Kohler A."/>
            <person name="Murat C."/>
            <person name="Tang N."/>
            <person name="Roy S."/>
            <person name="Loubradou J."/>
            <person name="Henrissat B."/>
            <person name="Grigoriev I.V."/>
            <person name="Corradi N."/>
            <person name="Roux C."/>
            <person name="Martin F.M."/>
        </authorList>
    </citation>
    <scope>NUCLEOTIDE SEQUENCE [LARGE SCALE GENOMIC DNA]</scope>
    <source>
        <strain evidence="4 5">DAOM 194757</strain>
    </source>
</reference>
<proteinExistence type="predicted"/>
<evidence type="ECO:0000313" key="5">
    <source>
        <dbReference type="Proteomes" id="UP000266673"/>
    </source>
</evidence>
<dbReference type="OrthoDB" id="2429773at2759"/>
<comment type="caution">
    <text evidence="4">The sequence shown here is derived from an EMBL/GenBank/DDBJ whole genome shotgun (WGS) entry which is preliminary data.</text>
</comment>
<dbReference type="EMBL" id="QKWP01001726">
    <property type="protein sequence ID" value="RIB06997.1"/>
    <property type="molecule type" value="Genomic_DNA"/>
</dbReference>
<keyword evidence="2" id="KW-1133">Transmembrane helix</keyword>
<organism evidence="4 5">
    <name type="scientific">Gigaspora rosea</name>
    <dbReference type="NCBI Taxonomy" id="44941"/>
    <lineage>
        <taxon>Eukaryota</taxon>
        <taxon>Fungi</taxon>
        <taxon>Fungi incertae sedis</taxon>
        <taxon>Mucoromycota</taxon>
        <taxon>Glomeromycotina</taxon>
        <taxon>Glomeromycetes</taxon>
        <taxon>Diversisporales</taxon>
        <taxon>Gigasporaceae</taxon>
        <taxon>Gigaspora</taxon>
    </lineage>
</organism>
<name>A0A397UD36_9GLOM</name>
<feature type="chain" id="PRO_5017267396" description="Transmembrane protein" evidence="3">
    <location>
        <begin position="21"/>
        <end position="215"/>
    </location>
</feature>
<keyword evidence="2" id="KW-0472">Membrane</keyword>
<keyword evidence="2" id="KW-0812">Transmembrane</keyword>
<feature type="transmembrane region" description="Helical" evidence="2">
    <location>
        <begin position="140"/>
        <end position="163"/>
    </location>
</feature>
<evidence type="ECO:0000313" key="4">
    <source>
        <dbReference type="EMBL" id="RIB06997.1"/>
    </source>
</evidence>
<gene>
    <name evidence="4" type="ORF">C2G38_2215648</name>
</gene>
<dbReference type="AlphaFoldDB" id="A0A397UD36"/>
<accession>A0A397UD36</accession>
<feature type="region of interest" description="Disordered" evidence="1">
    <location>
        <begin position="194"/>
        <end position="215"/>
    </location>
</feature>
<protein>
    <recommendedName>
        <fullName evidence="6">Transmembrane protein</fullName>
    </recommendedName>
</protein>